<reference evidence="2" key="1">
    <citation type="journal article" date="2011" name="Stand. Genomic Sci.">
        <title>Non-contiguous finished genome sequence of the opportunistic oral pathogen Prevotella multisaccharivorax type strain (PPPA20).</title>
        <authorList>
            <person name="Pati A."/>
            <person name="Gronow S."/>
            <person name="Lu M."/>
            <person name="Lapidus A."/>
            <person name="Nolan M."/>
            <person name="Lucas S."/>
            <person name="Hammon N."/>
            <person name="Deshpande S."/>
            <person name="Cheng J.F."/>
            <person name="Tapia R."/>
            <person name="Han C."/>
            <person name="Goodwin L."/>
            <person name="Pitluck S."/>
            <person name="Liolios K."/>
            <person name="Pagani I."/>
            <person name="Mavromatis K."/>
            <person name="Mikhailova N."/>
            <person name="Huntemann M."/>
            <person name="Chen A."/>
            <person name="Palaniappan K."/>
            <person name="Land M."/>
            <person name="Hauser L."/>
            <person name="Detter J.C."/>
            <person name="Brambilla E.M."/>
            <person name="Rohde M."/>
            <person name="Goker M."/>
            <person name="Woyke T."/>
            <person name="Bristow J."/>
            <person name="Eisen J.A."/>
            <person name="Markowitz V."/>
            <person name="Hugenholtz P."/>
            <person name="Kyrpides N.C."/>
            <person name="Klenk H.P."/>
            <person name="Ivanova N."/>
        </authorList>
    </citation>
    <scope>NUCLEOTIDE SEQUENCE [LARGE SCALE GENOMIC DNA]</scope>
    <source>
        <strain evidence="2">DSM 17128</strain>
    </source>
</reference>
<name>F8NB09_9BACT</name>
<organism evidence="1 2">
    <name type="scientific">Hallella multisaccharivorax DSM 17128</name>
    <dbReference type="NCBI Taxonomy" id="688246"/>
    <lineage>
        <taxon>Bacteria</taxon>
        <taxon>Pseudomonadati</taxon>
        <taxon>Bacteroidota</taxon>
        <taxon>Bacteroidia</taxon>
        <taxon>Bacteroidales</taxon>
        <taxon>Prevotellaceae</taxon>
        <taxon>Hallella</taxon>
    </lineage>
</organism>
<evidence type="ECO:0000313" key="2">
    <source>
        <dbReference type="Proteomes" id="UP000002772"/>
    </source>
</evidence>
<dbReference type="RefSeq" id="WP_007575794.1">
    <property type="nucleotide sequence ID" value="NZ_BPTS01000002.1"/>
</dbReference>
<dbReference type="EMBL" id="GL945017">
    <property type="protein sequence ID" value="EGN57917.1"/>
    <property type="molecule type" value="Genomic_DNA"/>
</dbReference>
<proteinExistence type="predicted"/>
<gene>
    <name evidence="1" type="ORF">Premu_2563</name>
</gene>
<evidence type="ECO:0000313" key="1">
    <source>
        <dbReference type="EMBL" id="EGN57917.1"/>
    </source>
</evidence>
<evidence type="ECO:0008006" key="3">
    <source>
        <dbReference type="Google" id="ProtNLM"/>
    </source>
</evidence>
<protein>
    <recommendedName>
        <fullName evidence="3">Type II secretion system protein</fullName>
    </recommendedName>
</protein>
<keyword evidence="2" id="KW-1185">Reference proteome</keyword>
<accession>F8NB09</accession>
<sequence length="159" mass="17343">MKSKLNHTYILCGCVLMLALLCILSIGSPIRFDNQRSKREKAVKVRLMSIRSAEEKYRTLHGVYATTFRDLVESGLLSDSAAYIPYSGGMCFTLTATTLPGKGGGKIPVMECGATYSQYLQGLDKTSIADLTEEANVNGRFPGLKIGDINVPNDNVGNW</sequence>
<dbReference type="OrthoDB" id="1466422at2"/>
<dbReference type="HOGENOM" id="CLU_084175_1_0_10"/>
<dbReference type="STRING" id="688246.Premu_2563"/>
<dbReference type="AlphaFoldDB" id="F8NB09"/>
<dbReference type="Proteomes" id="UP000002772">
    <property type="component" value="Unassembled WGS sequence"/>
</dbReference>